<dbReference type="OrthoDB" id="9937632at2"/>
<gene>
    <name evidence="1" type="ORF">GPL20_09675</name>
</gene>
<name>A0A844TBK1_9BRAD</name>
<reference evidence="1 2" key="1">
    <citation type="submission" date="2019-12" db="EMBL/GenBank/DDBJ databases">
        <title>Draft genome sequences Bradyrhizobium cajani AMBPC1010, Bradyrhizobium pachyrhizi AMBPC1040 and Bradyrhizobium yuanmingense ALSPC3051, three plant growth promoting strains isolated from nodules of Cajanus cajan L. in Dominican Republic.</title>
        <authorList>
            <person name="Flores-Felix J.D."/>
            <person name="Araujo J."/>
            <person name="Diaz-Alcantara C."/>
            <person name="Gonzalez-Andres F."/>
            <person name="Velazquez E."/>
        </authorList>
    </citation>
    <scope>NUCLEOTIDE SEQUENCE [LARGE SCALE GENOMIC DNA]</scope>
    <source>
        <strain evidence="1 2">1010</strain>
    </source>
</reference>
<proteinExistence type="predicted"/>
<keyword evidence="2" id="KW-1185">Reference proteome</keyword>
<dbReference type="RefSeq" id="WP_157329336.1">
    <property type="nucleotide sequence ID" value="NZ_JANADL010000053.1"/>
</dbReference>
<dbReference type="Proteomes" id="UP000449969">
    <property type="component" value="Unassembled WGS sequence"/>
</dbReference>
<evidence type="ECO:0000313" key="2">
    <source>
        <dbReference type="Proteomes" id="UP000449969"/>
    </source>
</evidence>
<protein>
    <submittedName>
        <fullName evidence="1">Uncharacterized protein</fullName>
    </submittedName>
</protein>
<sequence length="69" mass="8023">MQISEELAALIDRADIATATARRLLDENDRWRRTAEWQLDYLFELSAEFRKPAISRLPAIPPQPDARDK</sequence>
<organism evidence="1 2">
    <name type="scientific">Bradyrhizobium cajani</name>
    <dbReference type="NCBI Taxonomy" id="1928661"/>
    <lineage>
        <taxon>Bacteria</taxon>
        <taxon>Pseudomonadati</taxon>
        <taxon>Pseudomonadota</taxon>
        <taxon>Alphaproteobacteria</taxon>
        <taxon>Hyphomicrobiales</taxon>
        <taxon>Nitrobacteraceae</taxon>
        <taxon>Bradyrhizobium</taxon>
    </lineage>
</organism>
<dbReference type="EMBL" id="WQNE01000005">
    <property type="protein sequence ID" value="MVT73374.1"/>
    <property type="molecule type" value="Genomic_DNA"/>
</dbReference>
<dbReference type="AlphaFoldDB" id="A0A844TBK1"/>
<accession>A0A844TBK1</accession>
<comment type="caution">
    <text evidence="1">The sequence shown here is derived from an EMBL/GenBank/DDBJ whole genome shotgun (WGS) entry which is preliminary data.</text>
</comment>
<evidence type="ECO:0000313" key="1">
    <source>
        <dbReference type="EMBL" id="MVT73374.1"/>
    </source>
</evidence>